<evidence type="ECO:0000256" key="1">
    <source>
        <dbReference type="SAM" id="MobiDB-lite"/>
    </source>
</evidence>
<accession>A0A8X8Y9N9</accession>
<keyword evidence="3" id="KW-1185">Reference proteome</keyword>
<name>A0A8X8Y9N9_SALSN</name>
<dbReference type="EMBL" id="PNBA02000004">
    <property type="protein sequence ID" value="KAG6427594.1"/>
    <property type="molecule type" value="Genomic_DNA"/>
</dbReference>
<feature type="region of interest" description="Disordered" evidence="1">
    <location>
        <begin position="87"/>
        <end position="133"/>
    </location>
</feature>
<dbReference type="AlphaFoldDB" id="A0A8X8Y9N9"/>
<proteinExistence type="predicted"/>
<gene>
    <name evidence="2" type="ORF">SASPL_111840</name>
</gene>
<reference evidence="2" key="1">
    <citation type="submission" date="2018-01" db="EMBL/GenBank/DDBJ databases">
        <authorList>
            <person name="Mao J.F."/>
        </authorList>
    </citation>
    <scope>NUCLEOTIDE SEQUENCE</scope>
    <source>
        <strain evidence="2">Huo1</strain>
        <tissue evidence="2">Leaf</tissue>
    </source>
</reference>
<organism evidence="2">
    <name type="scientific">Salvia splendens</name>
    <name type="common">Scarlet sage</name>
    <dbReference type="NCBI Taxonomy" id="180675"/>
    <lineage>
        <taxon>Eukaryota</taxon>
        <taxon>Viridiplantae</taxon>
        <taxon>Streptophyta</taxon>
        <taxon>Embryophyta</taxon>
        <taxon>Tracheophyta</taxon>
        <taxon>Spermatophyta</taxon>
        <taxon>Magnoliopsida</taxon>
        <taxon>eudicotyledons</taxon>
        <taxon>Gunneridae</taxon>
        <taxon>Pentapetalae</taxon>
        <taxon>asterids</taxon>
        <taxon>lamiids</taxon>
        <taxon>Lamiales</taxon>
        <taxon>Lamiaceae</taxon>
        <taxon>Nepetoideae</taxon>
        <taxon>Mentheae</taxon>
        <taxon>Salviinae</taxon>
        <taxon>Salvia</taxon>
        <taxon>Salvia subgen. Calosphace</taxon>
        <taxon>core Calosphace</taxon>
    </lineage>
</organism>
<protein>
    <submittedName>
        <fullName evidence="2">Uncharacterized protein</fullName>
    </submittedName>
</protein>
<sequence>MERLVAMSATGIERPRRRTYLGPSKQNSNVYRLDFIETYSLSRYGELPETCNYCSLKPGDRWYMCNNASPYWGDWKEVFGMDRASGSWSVPTHGEGLPEGFLPDNIEETKPNNETSTSKSTKKSGKKRKIDDQLDRVMDLMNRMHDDTTQQWKNL</sequence>
<reference evidence="2" key="2">
    <citation type="submission" date="2020-08" db="EMBL/GenBank/DDBJ databases">
        <title>Plant Genome Project.</title>
        <authorList>
            <person name="Zhang R.-G."/>
        </authorList>
    </citation>
    <scope>NUCLEOTIDE SEQUENCE</scope>
    <source>
        <strain evidence="2">Huo1</strain>
        <tissue evidence="2">Leaf</tissue>
    </source>
</reference>
<evidence type="ECO:0000313" key="3">
    <source>
        <dbReference type="Proteomes" id="UP000298416"/>
    </source>
</evidence>
<comment type="caution">
    <text evidence="2">The sequence shown here is derived from an EMBL/GenBank/DDBJ whole genome shotgun (WGS) entry which is preliminary data.</text>
</comment>
<evidence type="ECO:0000313" key="2">
    <source>
        <dbReference type="EMBL" id="KAG6427594.1"/>
    </source>
</evidence>
<dbReference type="Proteomes" id="UP000298416">
    <property type="component" value="Unassembled WGS sequence"/>
</dbReference>